<keyword evidence="4" id="KW-1185">Reference proteome</keyword>
<dbReference type="InterPro" id="IPR001763">
    <property type="entry name" value="Rhodanese-like_dom"/>
</dbReference>
<dbReference type="Pfam" id="PF00581">
    <property type="entry name" value="Rhodanese"/>
    <property type="match status" value="1"/>
</dbReference>
<dbReference type="RefSeq" id="WP_150091961.1">
    <property type="nucleotide sequence ID" value="NZ_JBFUOH010000001.1"/>
</dbReference>
<sequence length="154" mass="17034">MKLKRMLGLFIAGCLLIPPALAYDEGMAKTYEQFFAGFHEQQVPKAMHLIPPDKLVAAIKNNEPMVLIDVRTRQEQSIVSLTYPGSLNIPMDEIFKPESLARIPTDRKVVLTCQAGIRSTVIATALRNIGFDNVYAVKGGLLGLLQYLNAKTAF</sequence>
<dbReference type="Proteomes" id="UP000322981">
    <property type="component" value="Unassembled WGS sequence"/>
</dbReference>
<proteinExistence type="predicted"/>
<dbReference type="SMART" id="SM00450">
    <property type="entry name" value="RHOD"/>
    <property type="match status" value="1"/>
</dbReference>
<feature type="chain" id="PRO_5024405404" evidence="1">
    <location>
        <begin position="23"/>
        <end position="154"/>
    </location>
</feature>
<feature type="domain" description="Rhodanese" evidence="2">
    <location>
        <begin position="61"/>
        <end position="153"/>
    </location>
</feature>
<dbReference type="PANTHER" id="PTHR43031:SF10">
    <property type="entry name" value="RHODANESE DOMAIN-CONTAINING PROTEIN"/>
    <property type="match status" value="1"/>
</dbReference>
<evidence type="ECO:0000313" key="3">
    <source>
        <dbReference type="EMBL" id="KAA6185819.1"/>
    </source>
</evidence>
<dbReference type="AlphaFoldDB" id="A0A5M8FM21"/>
<protein>
    <submittedName>
        <fullName evidence="3">Rhodanese-like domain-containing protein</fullName>
    </submittedName>
</protein>
<accession>A0A5M8FM21</accession>
<comment type="caution">
    <text evidence="3">The sequence shown here is derived from an EMBL/GenBank/DDBJ whole genome shotgun (WGS) entry which is preliminary data.</text>
</comment>
<dbReference type="Gene3D" id="3.40.250.10">
    <property type="entry name" value="Rhodanese-like domain"/>
    <property type="match status" value="1"/>
</dbReference>
<dbReference type="OrthoDB" id="9814704at2"/>
<dbReference type="InterPro" id="IPR036873">
    <property type="entry name" value="Rhodanese-like_dom_sf"/>
</dbReference>
<gene>
    <name evidence="3" type="ORF">F2Q65_07405</name>
</gene>
<organism evidence="3 4">
    <name type="scientific">Thiohalocapsa marina</name>
    <dbReference type="NCBI Taxonomy" id="424902"/>
    <lineage>
        <taxon>Bacteria</taxon>
        <taxon>Pseudomonadati</taxon>
        <taxon>Pseudomonadota</taxon>
        <taxon>Gammaproteobacteria</taxon>
        <taxon>Chromatiales</taxon>
        <taxon>Chromatiaceae</taxon>
        <taxon>Thiohalocapsa</taxon>
    </lineage>
</organism>
<dbReference type="PROSITE" id="PS50206">
    <property type="entry name" value="RHODANESE_3"/>
    <property type="match status" value="1"/>
</dbReference>
<dbReference type="EMBL" id="VWXX01000007">
    <property type="protein sequence ID" value="KAA6185819.1"/>
    <property type="molecule type" value="Genomic_DNA"/>
</dbReference>
<feature type="signal peptide" evidence="1">
    <location>
        <begin position="1"/>
        <end position="22"/>
    </location>
</feature>
<name>A0A5M8FM21_9GAMM</name>
<dbReference type="SUPFAM" id="SSF52821">
    <property type="entry name" value="Rhodanese/Cell cycle control phosphatase"/>
    <property type="match status" value="1"/>
</dbReference>
<keyword evidence="1" id="KW-0732">Signal</keyword>
<dbReference type="InterPro" id="IPR050229">
    <property type="entry name" value="GlpE_sulfurtransferase"/>
</dbReference>
<dbReference type="PANTHER" id="PTHR43031">
    <property type="entry name" value="FAD-DEPENDENT OXIDOREDUCTASE"/>
    <property type="match status" value="1"/>
</dbReference>
<reference evidence="3 4" key="1">
    <citation type="submission" date="2019-09" db="EMBL/GenBank/DDBJ databases">
        <title>Whole-genome sequence of the purple sulfur bacterium Thiohalocapsa marina DSM 19078.</title>
        <authorList>
            <person name="Kyndt J.A."/>
            <person name="Meyer T.E."/>
        </authorList>
    </citation>
    <scope>NUCLEOTIDE SEQUENCE [LARGE SCALE GENOMIC DNA]</scope>
    <source>
        <strain evidence="3 4">DSM 19078</strain>
    </source>
</reference>
<dbReference type="CDD" id="cd00158">
    <property type="entry name" value="RHOD"/>
    <property type="match status" value="1"/>
</dbReference>
<evidence type="ECO:0000259" key="2">
    <source>
        <dbReference type="PROSITE" id="PS50206"/>
    </source>
</evidence>
<evidence type="ECO:0000256" key="1">
    <source>
        <dbReference type="SAM" id="SignalP"/>
    </source>
</evidence>
<evidence type="ECO:0000313" key="4">
    <source>
        <dbReference type="Proteomes" id="UP000322981"/>
    </source>
</evidence>